<sequence length="84" mass="8968">MFVVNVALDVGLCFGPETPEKVVPQSMPTTMLGLDMASSDCSRNTGDNSDGFSMTGRRGRASQDHARSMLDAGELKSLTRNGED</sequence>
<comment type="caution">
    <text evidence="2">The sequence shown here is derived from an EMBL/GenBank/DDBJ whole genome shotgun (WGS) entry which is preliminary data.</text>
</comment>
<name>A0AAD5RPN7_9PEZI</name>
<protein>
    <submittedName>
        <fullName evidence="2">Uncharacterized protein</fullName>
    </submittedName>
</protein>
<evidence type="ECO:0000256" key="1">
    <source>
        <dbReference type="SAM" id="MobiDB-lite"/>
    </source>
</evidence>
<accession>A0AAD5RPN7</accession>
<organism evidence="2 3">
    <name type="scientific">Zalerion maritima</name>
    <dbReference type="NCBI Taxonomy" id="339359"/>
    <lineage>
        <taxon>Eukaryota</taxon>
        <taxon>Fungi</taxon>
        <taxon>Dikarya</taxon>
        <taxon>Ascomycota</taxon>
        <taxon>Pezizomycotina</taxon>
        <taxon>Sordariomycetes</taxon>
        <taxon>Lulworthiomycetidae</taxon>
        <taxon>Lulworthiales</taxon>
        <taxon>Lulworthiaceae</taxon>
        <taxon>Zalerion</taxon>
    </lineage>
</organism>
<feature type="compositionally biased region" description="Polar residues" evidence="1">
    <location>
        <begin position="39"/>
        <end position="52"/>
    </location>
</feature>
<dbReference type="EMBL" id="JAKWBI020000180">
    <property type="protein sequence ID" value="KAJ2900043.1"/>
    <property type="molecule type" value="Genomic_DNA"/>
</dbReference>
<proteinExistence type="predicted"/>
<dbReference type="Proteomes" id="UP001201980">
    <property type="component" value="Unassembled WGS sequence"/>
</dbReference>
<reference evidence="2" key="1">
    <citation type="submission" date="2022-07" db="EMBL/GenBank/DDBJ databases">
        <title>Draft genome sequence of Zalerion maritima ATCC 34329, a (micro)plastics degrading marine fungus.</title>
        <authorList>
            <person name="Paco A."/>
            <person name="Goncalves M.F.M."/>
            <person name="Rocha-Santos T.A.P."/>
            <person name="Alves A."/>
        </authorList>
    </citation>
    <scope>NUCLEOTIDE SEQUENCE</scope>
    <source>
        <strain evidence="2">ATCC 34329</strain>
    </source>
</reference>
<evidence type="ECO:0000313" key="2">
    <source>
        <dbReference type="EMBL" id="KAJ2900043.1"/>
    </source>
</evidence>
<gene>
    <name evidence="2" type="ORF">MKZ38_002661</name>
</gene>
<keyword evidence="3" id="KW-1185">Reference proteome</keyword>
<evidence type="ECO:0000313" key="3">
    <source>
        <dbReference type="Proteomes" id="UP001201980"/>
    </source>
</evidence>
<feature type="region of interest" description="Disordered" evidence="1">
    <location>
        <begin position="38"/>
        <end position="84"/>
    </location>
</feature>
<dbReference type="AlphaFoldDB" id="A0AAD5RPN7"/>